<feature type="region of interest" description="Disordered" evidence="1">
    <location>
        <begin position="1"/>
        <end position="44"/>
    </location>
</feature>
<dbReference type="Proteomes" id="UP001138500">
    <property type="component" value="Unassembled WGS sequence"/>
</dbReference>
<accession>A0A9W7SMU0</accession>
<keyword evidence="3" id="KW-1185">Reference proteome</keyword>
<organism evidence="2 3">
    <name type="scientific">Teratosphaeria destructans</name>
    <dbReference type="NCBI Taxonomy" id="418781"/>
    <lineage>
        <taxon>Eukaryota</taxon>
        <taxon>Fungi</taxon>
        <taxon>Dikarya</taxon>
        <taxon>Ascomycota</taxon>
        <taxon>Pezizomycotina</taxon>
        <taxon>Dothideomycetes</taxon>
        <taxon>Dothideomycetidae</taxon>
        <taxon>Mycosphaerellales</taxon>
        <taxon>Teratosphaeriaceae</taxon>
        <taxon>Teratosphaeria</taxon>
    </lineage>
</organism>
<reference evidence="2 3" key="1">
    <citation type="journal article" date="2018" name="IMA Fungus">
        <title>IMA Genome-F 10: Nine draft genome sequences of Claviceps purpurea s.lat., including C. arundinis, C. humidiphila, and C. cf. spartinae, pseudomolecules for the pitch canker pathogen Fusarium circinatum, draft genome of Davidsoniella eucalypti, Grosmannia galeiformis, Quambalaria eucalypti, and Teratosphaeria destructans.</title>
        <authorList>
            <person name="Wingfield B.D."/>
            <person name="Liu M."/>
            <person name="Nguyen H.D."/>
            <person name="Lane F.A."/>
            <person name="Morgan S.W."/>
            <person name="De Vos L."/>
            <person name="Wilken P.M."/>
            <person name="Duong T.A."/>
            <person name="Aylward J."/>
            <person name="Coetzee M.P."/>
            <person name="Dadej K."/>
            <person name="De Beer Z.W."/>
            <person name="Findlay W."/>
            <person name="Havenga M."/>
            <person name="Kolarik M."/>
            <person name="Menzies J.G."/>
            <person name="Naidoo K."/>
            <person name="Pochopski O."/>
            <person name="Shoukouhi P."/>
            <person name="Santana Q.C."/>
            <person name="Seifert K.A."/>
            <person name="Soal N."/>
            <person name="Steenkamp E.T."/>
            <person name="Tatham C.T."/>
            <person name="van der Nest M.A."/>
            <person name="Wingfield M.J."/>
        </authorList>
    </citation>
    <scope>NUCLEOTIDE SEQUENCE [LARGE SCALE GENOMIC DNA]</scope>
    <source>
        <strain evidence="2">CMW44962</strain>
    </source>
</reference>
<evidence type="ECO:0000313" key="2">
    <source>
        <dbReference type="EMBL" id="KAH9824554.1"/>
    </source>
</evidence>
<gene>
    <name evidence="2" type="ORF">Tdes44962_MAKER04374</name>
</gene>
<feature type="compositionally biased region" description="Low complexity" evidence="1">
    <location>
        <begin position="25"/>
        <end position="40"/>
    </location>
</feature>
<sequence length="94" mass="10311">MADPPPIDVDSSGLPPDMPPVGKPSALSSYSDSDSLSDVSSTRDSRSFAWDITSLDIDEMSDEAIVDGLQIHYLVRVDKKHLDRDVEEPREPVV</sequence>
<name>A0A9W7SMU0_9PEZI</name>
<protein>
    <submittedName>
        <fullName evidence="2">Uncharacterized protein</fullName>
    </submittedName>
</protein>
<comment type="caution">
    <text evidence="2">The sequence shown here is derived from an EMBL/GenBank/DDBJ whole genome shotgun (WGS) entry which is preliminary data.</text>
</comment>
<evidence type="ECO:0000313" key="3">
    <source>
        <dbReference type="Proteomes" id="UP001138500"/>
    </source>
</evidence>
<proteinExistence type="predicted"/>
<reference evidence="2 3" key="2">
    <citation type="journal article" date="2021" name="Curr. Genet.">
        <title>Genetic response to nitrogen starvation in the aggressive Eucalyptus foliar pathogen Teratosphaeria destructans.</title>
        <authorList>
            <person name="Havenga M."/>
            <person name="Wingfield B.D."/>
            <person name="Wingfield M.J."/>
            <person name="Dreyer L.L."/>
            <person name="Roets F."/>
            <person name="Aylward J."/>
        </authorList>
    </citation>
    <scope>NUCLEOTIDE SEQUENCE [LARGE SCALE GENOMIC DNA]</scope>
    <source>
        <strain evidence="2">CMW44962</strain>
    </source>
</reference>
<dbReference type="EMBL" id="RIBY02002145">
    <property type="protein sequence ID" value="KAH9824554.1"/>
    <property type="molecule type" value="Genomic_DNA"/>
</dbReference>
<evidence type="ECO:0000256" key="1">
    <source>
        <dbReference type="SAM" id="MobiDB-lite"/>
    </source>
</evidence>
<dbReference type="AlphaFoldDB" id="A0A9W7SMU0"/>